<evidence type="ECO:0000313" key="3">
    <source>
        <dbReference type="Proteomes" id="UP001148018"/>
    </source>
</evidence>
<feature type="compositionally biased region" description="Low complexity" evidence="1">
    <location>
        <begin position="31"/>
        <end position="40"/>
    </location>
</feature>
<protein>
    <submittedName>
        <fullName evidence="2">Uncharacterized protein</fullName>
    </submittedName>
</protein>
<proteinExistence type="predicted"/>
<keyword evidence="3" id="KW-1185">Reference proteome</keyword>
<comment type="caution">
    <text evidence="2">The sequence shown here is derived from an EMBL/GenBank/DDBJ whole genome shotgun (WGS) entry which is preliminary data.</text>
</comment>
<evidence type="ECO:0000256" key="1">
    <source>
        <dbReference type="SAM" id="MobiDB-lite"/>
    </source>
</evidence>
<feature type="compositionally biased region" description="Low complexity" evidence="1">
    <location>
        <begin position="1"/>
        <end position="20"/>
    </location>
</feature>
<evidence type="ECO:0000313" key="2">
    <source>
        <dbReference type="EMBL" id="KAJ3584051.1"/>
    </source>
</evidence>
<dbReference type="Proteomes" id="UP001148018">
    <property type="component" value="Unassembled WGS sequence"/>
</dbReference>
<dbReference type="EMBL" id="JANIIK010000119">
    <property type="protein sequence ID" value="KAJ3584051.1"/>
    <property type="molecule type" value="Genomic_DNA"/>
</dbReference>
<dbReference type="AlphaFoldDB" id="A0A9Q0I577"/>
<name>A0A9Q0I577_9TELE</name>
<feature type="region of interest" description="Disordered" evidence="1">
    <location>
        <begin position="1"/>
        <end position="40"/>
    </location>
</feature>
<accession>A0A9Q0I577</accession>
<organism evidence="2 3">
    <name type="scientific">Muraenolepis orangiensis</name>
    <name type="common">Patagonian moray cod</name>
    <dbReference type="NCBI Taxonomy" id="630683"/>
    <lineage>
        <taxon>Eukaryota</taxon>
        <taxon>Metazoa</taxon>
        <taxon>Chordata</taxon>
        <taxon>Craniata</taxon>
        <taxon>Vertebrata</taxon>
        <taxon>Euteleostomi</taxon>
        <taxon>Actinopterygii</taxon>
        <taxon>Neopterygii</taxon>
        <taxon>Teleostei</taxon>
        <taxon>Neoteleostei</taxon>
        <taxon>Acanthomorphata</taxon>
        <taxon>Zeiogadaria</taxon>
        <taxon>Gadariae</taxon>
        <taxon>Gadiformes</taxon>
        <taxon>Muraenolepidoidei</taxon>
        <taxon>Muraenolepididae</taxon>
        <taxon>Muraenolepis</taxon>
    </lineage>
</organism>
<gene>
    <name evidence="2" type="ORF">NHX12_014547</name>
</gene>
<reference evidence="2" key="1">
    <citation type="submission" date="2022-07" db="EMBL/GenBank/DDBJ databases">
        <title>Chromosome-level genome of Muraenolepis orangiensis.</title>
        <authorList>
            <person name="Kim J."/>
        </authorList>
    </citation>
    <scope>NUCLEOTIDE SEQUENCE</scope>
    <source>
        <strain evidence="2">KU_S4_2022</strain>
        <tissue evidence="2">Muscle</tissue>
    </source>
</reference>
<sequence>MYQISTSTLSHPSSHTPSSPAVRRRINPNTLPASPSFSSSRSLVPVASCFVRVPVLGRLSHVALLPLSAHRLSLFPLPPPPTLLTPPRSPYASSLSRCLSPTRTRPISSSLLFSYELGERCLSCPPAVSSISALLVIPTLPLLPHPPRTRPISPFKTAFLHPLVSDFSSCTSPISHLSPNMLTPPHSSSAFASTLPFPDGSTFFSAPVHAQPQHFALLVPTTHHALPLTSTSH</sequence>